<dbReference type="PROSITE" id="PS51642">
    <property type="entry name" value="HEMOPEXIN_2"/>
    <property type="match status" value="2"/>
</dbReference>
<dbReference type="EMBL" id="OX451739">
    <property type="protein sequence ID" value="CAI8609929.1"/>
    <property type="molecule type" value="Genomic_DNA"/>
</dbReference>
<accession>A0AAV1AHW1</accession>
<dbReference type="Proteomes" id="UP001157006">
    <property type="component" value="Chromosome 4"/>
</dbReference>
<keyword evidence="3" id="KW-1185">Reference proteome</keyword>
<proteinExistence type="predicted"/>
<sequence>MPYHNIDAAFRSSKVNECYLFVKDKYVVLNYAPGEKKKDIIKGPCLISDGFPMVAKMSAENVIDCAFNTHHNEAFFFFEKQCEKIDYAPDSTKSELLSGPTSIIEAFPCLDHTVHKDGIDAAFLSTRKNVYLFKGHRYTRIDYVHPDYAIIVYRTIRKGFGSLLGTVFESGIDAAFSSHVKHEAYIFRGEYYARINFGPDTLDGDFIVGGRIKRIKDDWPALHDILHYE</sequence>
<reference evidence="2 3" key="1">
    <citation type="submission" date="2023-01" db="EMBL/GenBank/DDBJ databases">
        <authorList>
            <person name="Kreplak J."/>
        </authorList>
    </citation>
    <scope>NUCLEOTIDE SEQUENCE [LARGE SCALE GENOMIC DNA]</scope>
</reference>
<dbReference type="InterPro" id="IPR018487">
    <property type="entry name" value="Hemopexin-like_repeat"/>
</dbReference>
<feature type="repeat" description="Hemopexin" evidence="1">
    <location>
        <begin position="116"/>
        <end position="163"/>
    </location>
</feature>
<organism evidence="2 3">
    <name type="scientific">Vicia faba</name>
    <name type="common">Broad bean</name>
    <name type="synonym">Faba vulgaris</name>
    <dbReference type="NCBI Taxonomy" id="3906"/>
    <lineage>
        <taxon>Eukaryota</taxon>
        <taxon>Viridiplantae</taxon>
        <taxon>Streptophyta</taxon>
        <taxon>Embryophyta</taxon>
        <taxon>Tracheophyta</taxon>
        <taxon>Spermatophyta</taxon>
        <taxon>Magnoliopsida</taxon>
        <taxon>eudicotyledons</taxon>
        <taxon>Gunneridae</taxon>
        <taxon>Pentapetalae</taxon>
        <taxon>rosids</taxon>
        <taxon>fabids</taxon>
        <taxon>Fabales</taxon>
        <taxon>Fabaceae</taxon>
        <taxon>Papilionoideae</taxon>
        <taxon>50 kb inversion clade</taxon>
        <taxon>NPAAA clade</taxon>
        <taxon>Hologalegina</taxon>
        <taxon>IRL clade</taxon>
        <taxon>Fabeae</taxon>
        <taxon>Vicia</taxon>
    </lineage>
</organism>
<evidence type="ECO:0000313" key="3">
    <source>
        <dbReference type="Proteomes" id="UP001157006"/>
    </source>
</evidence>
<dbReference type="AlphaFoldDB" id="A0AAV1AHW1"/>
<evidence type="ECO:0008006" key="4">
    <source>
        <dbReference type="Google" id="ProtNLM"/>
    </source>
</evidence>
<protein>
    <recommendedName>
        <fullName evidence="4">Albumin-2</fullName>
    </recommendedName>
</protein>
<evidence type="ECO:0000313" key="2">
    <source>
        <dbReference type="EMBL" id="CAI8609929.1"/>
    </source>
</evidence>
<dbReference type="SUPFAM" id="SSF50923">
    <property type="entry name" value="Hemopexin-like domain"/>
    <property type="match status" value="1"/>
</dbReference>
<dbReference type="Gene3D" id="2.110.10.10">
    <property type="entry name" value="Hemopexin-like domain"/>
    <property type="match status" value="1"/>
</dbReference>
<gene>
    <name evidence="2" type="ORF">VFH_IV157200</name>
</gene>
<feature type="repeat" description="Hemopexin" evidence="1">
    <location>
        <begin position="169"/>
        <end position="222"/>
    </location>
</feature>
<dbReference type="InterPro" id="IPR036375">
    <property type="entry name" value="Hemopexin-like_dom_sf"/>
</dbReference>
<evidence type="ECO:0000256" key="1">
    <source>
        <dbReference type="PROSITE-ProRule" id="PRU01011"/>
    </source>
</evidence>
<dbReference type="Pfam" id="PF00045">
    <property type="entry name" value="Hemopexin"/>
    <property type="match status" value="1"/>
</dbReference>
<dbReference type="SMART" id="SM00120">
    <property type="entry name" value="HX"/>
    <property type="match status" value="3"/>
</dbReference>
<name>A0AAV1AHW1_VICFA</name>